<dbReference type="Gramene" id="OIV92187">
    <property type="protein sequence ID" value="OIV92187"/>
    <property type="gene ID" value="TanjilG_30895"/>
</dbReference>
<gene>
    <name evidence="1" type="ORF">TanjilG_30895</name>
</gene>
<evidence type="ECO:0000313" key="1">
    <source>
        <dbReference type="EMBL" id="OIV92187.1"/>
    </source>
</evidence>
<keyword evidence="2" id="KW-1185">Reference proteome</keyword>
<reference evidence="1 2" key="1">
    <citation type="journal article" date="2017" name="Plant Biotechnol. J.">
        <title>A comprehensive draft genome sequence for lupin (Lupinus angustifolius), an emerging health food: insights into plant-microbe interactions and legume evolution.</title>
        <authorList>
            <person name="Hane J.K."/>
            <person name="Ming Y."/>
            <person name="Kamphuis L.G."/>
            <person name="Nelson M.N."/>
            <person name="Garg G."/>
            <person name="Atkins C.A."/>
            <person name="Bayer P.E."/>
            <person name="Bravo A."/>
            <person name="Bringans S."/>
            <person name="Cannon S."/>
            <person name="Edwards D."/>
            <person name="Foley R."/>
            <person name="Gao L.L."/>
            <person name="Harrison M.J."/>
            <person name="Huang W."/>
            <person name="Hurgobin B."/>
            <person name="Li S."/>
            <person name="Liu C.W."/>
            <person name="McGrath A."/>
            <person name="Morahan G."/>
            <person name="Murray J."/>
            <person name="Weller J."/>
            <person name="Jian J."/>
            <person name="Singh K.B."/>
        </authorList>
    </citation>
    <scope>NUCLEOTIDE SEQUENCE [LARGE SCALE GENOMIC DNA]</scope>
    <source>
        <strain evidence="2">cv. Tanjil</strain>
        <tissue evidence="1">Whole plant</tissue>
    </source>
</reference>
<dbReference type="AlphaFoldDB" id="A0A1J7FVS1"/>
<organism evidence="1 2">
    <name type="scientific">Lupinus angustifolius</name>
    <name type="common">Narrow-leaved blue lupine</name>
    <dbReference type="NCBI Taxonomy" id="3871"/>
    <lineage>
        <taxon>Eukaryota</taxon>
        <taxon>Viridiplantae</taxon>
        <taxon>Streptophyta</taxon>
        <taxon>Embryophyta</taxon>
        <taxon>Tracheophyta</taxon>
        <taxon>Spermatophyta</taxon>
        <taxon>Magnoliopsida</taxon>
        <taxon>eudicotyledons</taxon>
        <taxon>Gunneridae</taxon>
        <taxon>Pentapetalae</taxon>
        <taxon>rosids</taxon>
        <taxon>fabids</taxon>
        <taxon>Fabales</taxon>
        <taxon>Fabaceae</taxon>
        <taxon>Papilionoideae</taxon>
        <taxon>50 kb inversion clade</taxon>
        <taxon>genistoids sensu lato</taxon>
        <taxon>core genistoids</taxon>
        <taxon>Genisteae</taxon>
        <taxon>Lupinus</taxon>
    </lineage>
</organism>
<protein>
    <submittedName>
        <fullName evidence="1">Uncharacterized protein</fullName>
    </submittedName>
</protein>
<dbReference type="Proteomes" id="UP000188354">
    <property type="component" value="Chromosome LG19"/>
</dbReference>
<accession>A0A1J7FVS1</accession>
<evidence type="ECO:0000313" key="2">
    <source>
        <dbReference type="Proteomes" id="UP000188354"/>
    </source>
</evidence>
<sequence>MTLCSNAKYSNWWRMLWFTVVWSVWLMRNEVVFRDTEFSVLNVLNSIKIRS</sequence>
<dbReference type="EMBL" id="CM007379">
    <property type="protein sequence ID" value="OIV92187.1"/>
    <property type="molecule type" value="Genomic_DNA"/>
</dbReference>
<proteinExistence type="predicted"/>
<name>A0A1J7FVS1_LUPAN</name>